<proteinExistence type="predicted"/>
<evidence type="ECO:0000313" key="1">
    <source>
        <dbReference type="EMBL" id="HIZ89819.1"/>
    </source>
</evidence>
<organism evidence="1 2">
    <name type="scientific">Candidatus Mucispirillum faecigallinarum</name>
    <dbReference type="NCBI Taxonomy" id="2838699"/>
    <lineage>
        <taxon>Bacteria</taxon>
        <taxon>Pseudomonadati</taxon>
        <taxon>Deferribacterota</taxon>
        <taxon>Deferribacteres</taxon>
        <taxon>Deferribacterales</taxon>
        <taxon>Mucispirillaceae</taxon>
        <taxon>Mucispirillum</taxon>
    </lineage>
</organism>
<reference evidence="1" key="2">
    <citation type="submission" date="2021-04" db="EMBL/GenBank/DDBJ databases">
        <authorList>
            <person name="Gilroy R."/>
        </authorList>
    </citation>
    <scope>NUCLEOTIDE SEQUENCE</scope>
    <source>
        <strain evidence="1">ChiW4-1371</strain>
    </source>
</reference>
<name>A0A9D2GUW2_9BACT</name>
<gene>
    <name evidence="1" type="ORF">H9804_07725</name>
</gene>
<accession>A0A9D2GUW2</accession>
<evidence type="ECO:0000313" key="2">
    <source>
        <dbReference type="Proteomes" id="UP000824176"/>
    </source>
</evidence>
<dbReference type="EMBL" id="DXAQ01000121">
    <property type="protein sequence ID" value="HIZ89819.1"/>
    <property type="molecule type" value="Genomic_DNA"/>
</dbReference>
<reference evidence="1" key="1">
    <citation type="journal article" date="2021" name="PeerJ">
        <title>Extensive microbial diversity within the chicken gut microbiome revealed by metagenomics and culture.</title>
        <authorList>
            <person name="Gilroy R."/>
            <person name="Ravi A."/>
            <person name="Getino M."/>
            <person name="Pursley I."/>
            <person name="Horton D.L."/>
            <person name="Alikhan N.F."/>
            <person name="Baker D."/>
            <person name="Gharbi K."/>
            <person name="Hall N."/>
            <person name="Watson M."/>
            <person name="Adriaenssens E.M."/>
            <person name="Foster-Nyarko E."/>
            <person name="Jarju S."/>
            <person name="Secka A."/>
            <person name="Antonio M."/>
            <person name="Oren A."/>
            <person name="Chaudhuri R.R."/>
            <person name="La Ragione R."/>
            <person name="Hildebrand F."/>
            <person name="Pallen M.J."/>
        </authorList>
    </citation>
    <scope>NUCLEOTIDE SEQUENCE</scope>
    <source>
        <strain evidence="1">ChiW4-1371</strain>
    </source>
</reference>
<comment type="caution">
    <text evidence="1">The sequence shown here is derived from an EMBL/GenBank/DDBJ whole genome shotgun (WGS) entry which is preliminary data.</text>
</comment>
<evidence type="ECO:0008006" key="3">
    <source>
        <dbReference type="Google" id="ProtNLM"/>
    </source>
</evidence>
<sequence length="369" mass="42158">MKNLIITLFILIIPQYVFALAYNAEDMEVKIYGTIYGDLFYSHGASSLLNSFYGTGSQTNTITTNASFGSTKLGLNINYKQMEVNFEAGVSEPVRKFYLKYHINRENNHYLLIGKDTNLAFYYFNQMSNDGQSLIDYGSIISRRRLQARYCYNNFETAIIFPYINLRGSSDRAYFKDENKENIFKQIPQLEVSYTYNSGNLYLKPFISYGTFLYKVNNKYYAAHQYTAGFGGRNTAGKFFTDYMLYFGQNMYLNSTYGAYSGLSKTVNPVTVFNNKAHINNYYSSGGGLGVGYYYNKFLFQLGAGCNMNYDKKLHNIQSSAGSYINTRYYFSDIFSVLVEVAYLDNIYDVTKTNKGSALISGGMFILSF</sequence>
<dbReference type="AlphaFoldDB" id="A0A9D2GUW2"/>
<protein>
    <recommendedName>
        <fullName evidence="3">Porin domain-containing protein</fullName>
    </recommendedName>
</protein>
<dbReference type="Proteomes" id="UP000824176">
    <property type="component" value="Unassembled WGS sequence"/>
</dbReference>